<feature type="compositionally biased region" description="Low complexity" evidence="1">
    <location>
        <begin position="61"/>
        <end position="74"/>
    </location>
</feature>
<keyword evidence="3" id="KW-1185">Reference proteome</keyword>
<protein>
    <submittedName>
        <fullName evidence="2">Uncharacterized protein</fullName>
    </submittedName>
</protein>
<reference evidence="2" key="2">
    <citation type="submission" date="2021-09" db="EMBL/GenBank/DDBJ databases">
        <authorList>
            <person name="Jia N."/>
            <person name="Wang J."/>
            <person name="Shi W."/>
            <person name="Du L."/>
            <person name="Sun Y."/>
            <person name="Zhan W."/>
            <person name="Jiang J."/>
            <person name="Wang Q."/>
            <person name="Zhang B."/>
            <person name="Ji P."/>
            <person name="Sakyi L.B."/>
            <person name="Cui X."/>
            <person name="Yuan T."/>
            <person name="Jiang B."/>
            <person name="Yang W."/>
            <person name="Lam T.T.-Y."/>
            <person name="Chang Q."/>
            <person name="Ding S."/>
            <person name="Wang X."/>
            <person name="Zhu J."/>
            <person name="Ruan X."/>
            <person name="Zhao L."/>
            <person name="Wei J."/>
            <person name="Que T."/>
            <person name="Du C."/>
            <person name="Cheng J."/>
            <person name="Dai P."/>
            <person name="Han X."/>
            <person name="Huang E."/>
            <person name="Gao Y."/>
            <person name="Liu J."/>
            <person name="Shao H."/>
            <person name="Ye R."/>
            <person name="Li L."/>
            <person name="Wei W."/>
            <person name="Wang X."/>
            <person name="Wang C."/>
            <person name="Huo Q."/>
            <person name="Li W."/>
            <person name="Guo W."/>
            <person name="Chen H."/>
            <person name="Chen S."/>
            <person name="Zhou L."/>
            <person name="Zhou L."/>
            <person name="Ni X."/>
            <person name="Tian J."/>
            <person name="Zhou Y."/>
            <person name="Sheng Y."/>
            <person name="Liu T."/>
            <person name="Pan Y."/>
            <person name="Xia L."/>
            <person name="Li J."/>
            <person name="Zhao F."/>
            <person name="Cao W."/>
        </authorList>
    </citation>
    <scope>NUCLEOTIDE SEQUENCE</scope>
    <source>
        <strain evidence="2">Rsan-2018</strain>
        <tissue evidence="2">Larvae</tissue>
    </source>
</reference>
<dbReference type="AlphaFoldDB" id="A0A9D4QCA3"/>
<gene>
    <name evidence="2" type="ORF">HPB52_020891</name>
</gene>
<accession>A0A9D4QCA3</accession>
<name>A0A9D4QCA3_RHISA</name>
<reference evidence="2" key="1">
    <citation type="journal article" date="2020" name="Cell">
        <title>Large-Scale Comparative Analyses of Tick Genomes Elucidate Their Genetic Diversity and Vector Capacities.</title>
        <authorList>
            <consortium name="Tick Genome and Microbiome Consortium (TIGMIC)"/>
            <person name="Jia N."/>
            <person name="Wang J."/>
            <person name="Shi W."/>
            <person name="Du L."/>
            <person name="Sun Y."/>
            <person name="Zhan W."/>
            <person name="Jiang J.F."/>
            <person name="Wang Q."/>
            <person name="Zhang B."/>
            <person name="Ji P."/>
            <person name="Bell-Sakyi L."/>
            <person name="Cui X.M."/>
            <person name="Yuan T.T."/>
            <person name="Jiang B.G."/>
            <person name="Yang W.F."/>
            <person name="Lam T.T."/>
            <person name="Chang Q.C."/>
            <person name="Ding S.J."/>
            <person name="Wang X.J."/>
            <person name="Zhu J.G."/>
            <person name="Ruan X.D."/>
            <person name="Zhao L."/>
            <person name="Wei J.T."/>
            <person name="Ye R.Z."/>
            <person name="Que T.C."/>
            <person name="Du C.H."/>
            <person name="Zhou Y.H."/>
            <person name="Cheng J.X."/>
            <person name="Dai P.F."/>
            <person name="Guo W.B."/>
            <person name="Han X.H."/>
            <person name="Huang E.J."/>
            <person name="Li L.F."/>
            <person name="Wei W."/>
            <person name="Gao Y.C."/>
            <person name="Liu J.Z."/>
            <person name="Shao H.Z."/>
            <person name="Wang X."/>
            <person name="Wang C.C."/>
            <person name="Yang T.C."/>
            <person name="Huo Q.B."/>
            <person name="Li W."/>
            <person name="Chen H.Y."/>
            <person name="Chen S.E."/>
            <person name="Zhou L.G."/>
            <person name="Ni X.B."/>
            <person name="Tian J.H."/>
            <person name="Sheng Y."/>
            <person name="Liu T."/>
            <person name="Pan Y.S."/>
            <person name="Xia L.Y."/>
            <person name="Li J."/>
            <person name="Zhao F."/>
            <person name="Cao W.C."/>
        </authorList>
    </citation>
    <scope>NUCLEOTIDE SEQUENCE</scope>
    <source>
        <strain evidence="2">Rsan-2018</strain>
    </source>
</reference>
<proteinExistence type="predicted"/>
<feature type="compositionally biased region" description="Polar residues" evidence="1">
    <location>
        <begin position="23"/>
        <end position="38"/>
    </location>
</feature>
<organism evidence="2 3">
    <name type="scientific">Rhipicephalus sanguineus</name>
    <name type="common">Brown dog tick</name>
    <name type="synonym">Ixodes sanguineus</name>
    <dbReference type="NCBI Taxonomy" id="34632"/>
    <lineage>
        <taxon>Eukaryota</taxon>
        <taxon>Metazoa</taxon>
        <taxon>Ecdysozoa</taxon>
        <taxon>Arthropoda</taxon>
        <taxon>Chelicerata</taxon>
        <taxon>Arachnida</taxon>
        <taxon>Acari</taxon>
        <taxon>Parasitiformes</taxon>
        <taxon>Ixodida</taxon>
        <taxon>Ixodoidea</taxon>
        <taxon>Ixodidae</taxon>
        <taxon>Rhipicephalinae</taxon>
        <taxon>Rhipicephalus</taxon>
        <taxon>Rhipicephalus</taxon>
    </lineage>
</organism>
<evidence type="ECO:0000313" key="3">
    <source>
        <dbReference type="Proteomes" id="UP000821837"/>
    </source>
</evidence>
<dbReference type="Proteomes" id="UP000821837">
    <property type="component" value="Chromosome 11"/>
</dbReference>
<evidence type="ECO:0000313" key="2">
    <source>
        <dbReference type="EMBL" id="KAH7973058.1"/>
    </source>
</evidence>
<evidence type="ECO:0000256" key="1">
    <source>
        <dbReference type="SAM" id="MobiDB-lite"/>
    </source>
</evidence>
<dbReference type="EMBL" id="JABSTV010001247">
    <property type="protein sequence ID" value="KAH7973058.1"/>
    <property type="molecule type" value="Genomic_DNA"/>
</dbReference>
<comment type="caution">
    <text evidence="2">The sequence shown here is derived from an EMBL/GenBank/DDBJ whole genome shotgun (WGS) entry which is preliminary data.</text>
</comment>
<sequence>MHGKTRPGAARKTSRHSLPEVTVASSTPKESVDRTQSGLEEGTPASFGREGNRGHVSEANSSGSHGSLSSSTHGQPGAGIEVPWLFDKESDTALGGEDVLHHMSSLVRAQCRRGTTIRRGACTGSQA</sequence>
<feature type="region of interest" description="Disordered" evidence="1">
    <location>
        <begin position="1"/>
        <end position="84"/>
    </location>
</feature>